<feature type="compositionally biased region" description="Low complexity" evidence="1">
    <location>
        <begin position="199"/>
        <end position="208"/>
    </location>
</feature>
<feature type="compositionally biased region" description="Low complexity" evidence="1">
    <location>
        <begin position="19"/>
        <end position="42"/>
    </location>
</feature>
<organism evidence="2 3">
    <name type="scientific">Mycena chlorophos</name>
    <name type="common">Agaric fungus</name>
    <name type="synonym">Agaricus chlorophos</name>
    <dbReference type="NCBI Taxonomy" id="658473"/>
    <lineage>
        <taxon>Eukaryota</taxon>
        <taxon>Fungi</taxon>
        <taxon>Dikarya</taxon>
        <taxon>Basidiomycota</taxon>
        <taxon>Agaricomycotina</taxon>
        <taxon>Agaricomycetes</taxon>
        <taxon>Agaricomycetidae</taxon>
        <taxon>Agaricales</taxon>
        <taxon>Marasmiineae</taxon>
        <taxon>Mycenaceae</taxon>
        <taxon>Mycena</taxon>
    </lineage>
</organism>
<feature type="compositionally biased region" description="Low complexity" evidence="1">
    <location>
        <begin position="268"/>
        <end position="277"/>
    </location>
</feature>
<feature type="region of interest" description="Disordered" evidence="1">
    <location>
        <begin position="317"/>
        <end position="337"/>
    </location>
</feature>
<feature type="region of interest" description="Disordered" evidence="1">
    <location>
        <begin position="15"/>
        <end position="44"/>
    </location>
</feature>
<feature type="compositionally biased region" description="Basic residues" evidence="1">
    <location>
        <begin position="240"/>
        <end position="249"/>
    </location>
</feature>
<dbReference type="Proteomes" id="UP000613580">
    <property type="component" value="Unassembled WGS sequence"/>
</dbReference>
<gene>
    <name evidence="2" type="ORF">HMN09_00361300</name>
</gene>
<comment type="caution">
    <text evidence="2">The sequence shown here is derived from an EMBL/GenBank/DDBJ whole genome shotgun (WGS) entry which is preliminary data.</text>
</comment>
<evidence type="ECO:0000256" key="1">
    <source>
        <dbReference type="SAM" id="MobiDB-lite"/>
    </source>
</evidence>
<accession>A0A8H6TGM3</accession>
<feature type="compositionally biased region" description="Polar residues" evidence="1">
    <location>
        <begin position="103"/>
        <end position="118"/>
    </location>
</feature>
<proteinExistence type="predicted"/>
<name>A0A8H6TGM3_MYCCL</name>
<keyword evidence="3" id="KW-1185">Reference proteome</keyword>
<dbReference type="OrthoDB" id="3227079at2759"/>
<feature type="region of interest" description="Disordered" evidence="1">
    <location>
        <begin position="188"/>
        <end position="297"/>
    </location>
</feature>
<reference evidence="2" key="1">
    <citation type="submission" date="2020-05" db="EMBL/GenBank/DDBJ databases">
        <title>Mycena genomes resolve the evolution of fungal bioluminescence.</title>
        <authorList>
            <person name="Tsai I.J."/>
        </authorList>
    </citation>
    <scope>NUCLEOTIDE SEQUENCE</scope>
    <source>
        <strain evidence="2">110903Hualien_Pintung</strain>
    </source>
</reference>
<evidence type="ECO:0000313" key="3">
    <source>
        <dbReference type="Proteomes" id="UP000613580"/>
    </source>
</evidence>
<dbReference type="AlphaFoldDB" id="A0A8H6TGM3"/>
<protein>
    <submittedName>
        <fullName evidence="2">Uncharacterized protein</fullName>
    </submittedName>
</protein>
<feature type="region of interest" description="Disordered" evidence="1">
    <location>
        <begin position="82"/>
        <end position="147"/>
    </location>
</feature>
<feature type="compositionally biased region" description="Polar residues" evidence="1">
    <location>
        <begin position="323"/>
        <end position="337"/>
    </location>
</feature>
<evidence type="ECO:0000313" key="2">
    <source>
        <dbReference type="EMBL" id="KAF7318515.1"/>
    </source>
</evidence>
<dbReference type="EMBL" id="JACAZE010000004">
    <property type="protein sequence ID" value="KAF7318515.1"/>
    <property type="molecule type" value="Genomic_DNA"/>
</dbReference>
<sequence length="337" mass="34982">MYRYLSLQVIPDETTHLLSGTPGSPTGTPGPGPESVTGTTPSLVGGARAVDDALLVARLGSIVRGKESKMVKIGRHAAFTLHRTYPNPAGPNPGDGAEEGNADESTLRASSTTPTKPASGTGPVLSSPDLPLQPPPSPVTPTARPRPALTPLNVQVHVQNANASTKSLPRRLPIPPVFTLTPAPRFVAGDSRYTTPAVSRSSSASGRRLLGHGTGGERLAPREQDGYFANAKLRSGPSAGKRKVKRGRAGRLASGSGDLLDPQARGVDSLSELSSSEAETETDSELPSDVSDASGMTVRESYNLKLAMAAPPKFPVPAGLPSDQDTPHSSIVFSWGE</sequence>